<accession>A0A9P9WVG6</accession>
<evidence type="ECO:0000313" key="9">
    <source>
        <dbReference type="EMBL" id="KAI1879832.1"/>
    </source>
</evidence>
<evidence type="ECO:0000256" key="2">
    <source>
        <dbReference type="ARBA" id="ARBA00022833"/>
    </source>
</evidence>
<name>A0A9P9WVG6_9PEZI</name>
<sequence length="1006" mass="112526">MAEPDRRRRRPTVRRKIRCNREAPCANCIKSGNEECTYESHSTPIVRQRSTRRGEPDTVGDPSHDMSTLPVQSRHGPSSLAGISSSTTNSASVPSVWEMESMRTKIRRLEEQLARATPISAQATSTTPKPNVETTKSTLAGTFHLHHEGGASGQPQDITRGITHKTRSFGQSHWINMLSQFRDIIDVIEPLIRQENCKVYPTLQKCKSLARTIKSSRTPPWPTVPTTDLPSKGVADELVDRYLQTLETVYRILHVPSFKRDYESIWVSETKPNLAFVVQVKLVLAIGACTYDDRFSLRASAIRWIYEAQTWVCEPSFKARLDIQFLQTNLLLLFARELVNVAGDSVWVSAGEVYRRAITMGLHRDPSRLPNRSVFSSEMHRRLWNTLLELALQSSLTSGGLPLISLDDFDTQPPGNFDDDQLIADEPVPKKESEFTQMSCAIALRQTFPHRLAVTKFLNDINSCGTYEETLRLDSNLRASHRVLAKSLQKCKAGTGPLSSNFDRSFVDLIMHRYLFALHLPFVGPTLRDSTYAFSRKVVTERAVRIWCAVYPPSSAHLPVAHATVSSPLRNDLRRLSTCSSGFFRSVAFQAAKYTHSELRMQLDEDDGLGPSFLRPDLLAIAADTAAWSLQCLEAGETNVKGHLFAVMTYAQLEARRRGVAEDEMPQTLVQAAEGAAEVSLQVLERMYASIRDRETAVLQPMALNTPSEVDWDFMMADSIFDANNMEQINWIMSDEAFGELPDSVQFHDTWHALPEYYLQAAVPHKINQTHERSPDLAAKAEIMCVANISSECETCGEVQLQNVEACDLAPNCVPSSTPSSWMGSVDGVSVKSYVRLGRCPLCEARLAPDPKIDELRQEVKRSPAALSILSRPSQSSGKHTDDALARRLTKGPCLAVSHFYQCGCPARARWLQLCTCLEPYGSEQHRVPLDQVLMIVIPKVCGQTSCDQQTRITQSAMAPIRIRARQSENSDEPEIDFGPWGQFGRLPSMEQLLLQCMKADDKADD</sequence>
<dbReference type="CDD" id="cd00067">
    <property type="entry name" value="GAL4"/>
    <property type="match status" value="1"/>
</dbReference>
<evidence type="ECO:0000256" key="1">
    <source>
        <dbReference type="ARBA" id="ARBA00022723"/>
    </source>
</evidence>
<dbReference type="PANTHER" id="PTHR31944:SF131">
    <property type="entry name" value="HEME-RESPONSIVE ZINC FINGER TRANSCRIPTION FACTOR HAP1"/>
    <property type="match status" value="1"/>
</dbReference>
<evidence type="ECO:0000256" key="7">
    <source>
        <dbReference type="SAM" id="MobiDB-lite"/>
    </source>
</evidence>
<dbReference type="GO" id="GO:0006351">
    <property type="term" value="P:DNA-templated transcription"/>
    <property type="evidence" value="ECO:0007669"/>
    <property type="project" value="InterPro"/>
</dbReference>
<dbReference type="GO" id="GO:0001228">
    <property type="term" value="F:DNA-binding transcription activator activity, RNA polymerase II-specific"/>
    <property type="evidence" value="ECO:0007669"/>
    <property type="project" value="TreeGrafter"/>
</dbReference>
<dbReference type="InterPro" id="IPR001138">
    <property type="entry name" value="Zn2Cys6_DnaBD"/>
</dbReference>
<evidence type="ECO:0000256" key="5">
    <source>
        <dbReference type="ARBA" id="ARBA00023163"/>
    </source>
</evidence>
<dbReference type="GO" id="GO:0005634">
    <property type="term" value="C:nucleus"/>
    <property type="evidence" value="ECO:0007669"/>
    <property type="project" value="TreeGrafter"/>
</dbReference>
<keyword evidence="5" id="KW-0804">Transcription</keyword>
<proteinExistence type="predicted"/>
<reference evidence="9" key="1">
    <citation type="submission" date="2021-03" db="EMBL/GenBank/DDBJ databases">
        <title>Revisited historic fungal species revealed as producer of novel bioactive compounds through whole genome sequencing and comparative genomics.</title>
        <authorList>
            <person name="Vignolle G.A."/>
            <person name="Hochenegger N."/>
            <person name="Mach R.L."/>
            <person name="Mach-Aigner A.R."/>
            <person name="Javad Rahimi M."/>
            <person name="Salim K.A."/>
            <person name="Chan C.M."/>
            <person name="Lim L.B.L."/>
            <person name="Cai F."/>
            <person name="Druzhinina I.S."/>
            <person name="U'Ren J.M."/>
            <person name="Derntl C."/>
        </authorList>
    </citation>
    <scope>NUCLEOTIDE SEQUENCE</scope>
    <source>
        <strain evidence="9">TUCIM 5799</strain>
    </source>
</reference>
<keyword evidence="4" id="KW-0238">DNA-binding</keyword>
<dbReference type="AlphaFoldDB" id="A0A9P9WVG6"/>
<dbReference type="Proteomes" id="UP000829685">
    <property type="component" value="Unassembled WGS sequence"/>
</dbReference>
<evidence type="ECO:0000313" key="10">
    <source>
        <dbReference type="Proteomes" id="UP000829685"/>
    </source>
</evidence>
<dbReference type="GO" id="GO:0000978">
    <property type="term" value="F:RNA polymerase II cis-regulatory region sequence-specific DNA binding"/>
    <property type="evidence" value="ECO:0007669"/>
    <property type="project" value="TreeGrafter"/>
</dbReference>
<feature type="domain" description="Xylanolytic transcriptional activator regulatory" evidence="8">
    <location>
        <begin position="346"/>
        <end position="420"/>
    </location>
</feature>
<keyword evidence="10" id="KW-1185">Reference proteome</keyword>
<dbReference type="InterPro" id="IPR036864">
    <property type="entry name" value="Zn2-C6_fun-type_DNA-bd_sf"/>
</dbReference>
<dbReference type="Pfam" id="PF00172">
    <property type="entry name" value="Zn_clus"/>
    <property type="match status" value="1"/>
</dbReference>
<dbReference type="Pfam" id="PF04082">
    <property type="entry name" value="Fungal_trans"/>
    <property type="match status" value="1"/>
</dbReference>
<evidence type="ECO:0000256" key="6">
    <source>
        <dbReference type="ARBA" id="ARBA00023242"/>
    </source>
</evidence>
<keyword evidence="3" id="KW-0805">Transcription regulation</keyword>
<organism evidence="9 10">
    <name type="scientific">Neoarthrinium moseri</name>
    <dbReference type="NCBI Taxonomy" id="1658444"/>
    <lineage>
        <taxon>Eukaryota</taxon>
        <taxon>Fungi</taxon>
        <taxon>Dikarya</taxon>
        <taxon>Ascomycota</taxon>
        <taxon>Pezizomycotina</taxon>
        <taxon>Sordariomycetes</taxon>
        <taxon>Xylariomycetidae</taxon>
        <taxon>Amphisphaeriales</taxon>
        <taxon>Apiosporaceae</taxon>
        <taxon>Neoarthrinium</taxon>
    </lineage>
</organism>
<protein>
    <recommendedName>
        <fullName evidence="8">Xylanolytic transcriptional activator regulatory domain-containing protein</fullName>
    </recommendedName>
</protein>
<dbReference type="InterPro" id="IPR007219">
    <property type="entry name" value="XnlR_reg_dom"/>
</dbReference>
<dbReference type="EMBL" id="JAFIMR010000003">
    <property type="protein sequence ID" value="KAI1879832.1"/>
    <property type="molecule type" value="Genomic_DNA"/>
</dbReference>
<dbReference type="Gene3D" id="4.10.240.10">
    <property type="entry name" value="Zn(2)-C6 fungal-type DNA-binding domain"/>
    <property type="match status" value="1"/>
</dbReference>
<feature type="region of interest" description="Disordered" evidence="7">
    <location>
        <begin position="36"/>
        <end position="90"/>
    </location>
</feature>
<dbReference type="InterPro" id="IPR051430">
    <property type="entry name" value="Fungal_TF_Env_Response"/>
</dbReference>
<evidence type="ECO:0000259" key="8">
    <source>
        <dbReference type="SMART" id="SM00906"/>
    </source>
</evidence>
<dbReference type="GO" id="GO:0008270">
    <property type="term" value="F:zinc ion binding"/>
    <property type="evidence" value="ECO:0007669"/>
    <property type="project" value="InterPro"/>
</dbReference>
<keyword evidence="6" id="KW-0539">Nucleus</keyword>
<evidence type="ECO:0000256" key="4">
    <source>
        <dbReference type="ARBA" id="ARBA00023125"/>
    </source>
</evidence>
<keyword evidence="2" id="KW-0862">Zinc</keyword>
<evidence type="ECO:0000256" key="3">
    <source>
        <dbReference type="ARBA" id="ARBA00023015"/>
    </source>
</evidence>
<dbReference type="SMART" id="SM00906">
    <property type="entry name" value="Fungal_trans"/>
    <property type="match status" value="1"/>
</dbReference>
<dbReference type="CDD" id="cd12148">
    <property type="entry name" value="fungal_TF_MHR"/>
    <property type="match status" value="1"/>
</dbReference>
<dbReference type="PANTHER" id="PTHR31944">
    <property type="entry name" value="HEME-RESPONSIVE ZINC FINGER TRANSCRIPTION FACTOR HAP1"/>
    <property type="match status" value="1"/>
</dbReference>
<keyword evidence="1" id="KW-0479">Metal-binding</keyword>
<gene>
    <name evidence="9" type="ORF">JX265_001453</name>
</gene>
<comment type="caution">
    <text evidence="9">The sequence shown here is derived from an EMBL/GenBank/DDBJ whole genome shotgun (WGS) entry which is preliminary data.</text>
</comment>